<dbReference type="PANTHER" id="PTHR47718">
    <property type="entry name" value="OS01G0519700 PROTEIN"/>
    <property type="match status" value="1"/>
</dbReference>
<evidence type="ECO:0000313" key="2">
    <source>
        <dbReference type="EnsemblPlants" id="AES95243"/>
    </source>
</evidence>
<dbReference type="PANTHER" id="PTHR47718:SF13">
    <property type="entry name" value="OS09G0290500 PROTEIN"/>
    <property type="match status" value="1"/>
</dbReference>
<reference evidence="1 3" key="2">
    <citation type="journal article" date="2014" name="BMC Genomics">
        <title>An improved genome release (version Mt4.0) for the model legume Medicago truncatula.</title>
        <authorList>
            <person name="Tang H."/>
            <person name="Krishnakumar V."/>
            <person name="Bidwell S."/>
            <person name="Rosen B."/>
            <person name="Chan A."/>
            <person name="Zhou S."/>
            <person name="Gentzbittel L."/>
            <person name="Childs K.L."/>
            <person name="Yandell M."/>
            <person name="Gundlach H."/>
            <person name="Mayer K.F."/>
            <person name="Schwartz D.C."/>
            <person name="Town C.D."/>
        </authorList>
    </citation>
    <scope>GENOME REANNOTATION</scope>
    <source>
        <strain evidence="2 3">cv. Jemalong A17</strain>
    </source>
</reference>
<protein>
    <submittedName>
        <fullName evidence="1 2">Uncharacterized protein</fullName>
    </submittedName>
</protein>
<reference evidence="1 3" key="1">
    <citation type="journal article" date="2011" name="Nature">
        <title>The Medicago genome provides insight into the evolution of rhizobial symbioses.</title>
        <authorList>
            <person name="Young N.D."/>
            <person name="Debelle F."/>
            <person name="Oldroyd G.E."/>
            <person name="Geurts R."/>
            <person name="Cannon S.B."/>
            <person name="Udvardi M.K."/>
            <person name="Benedito V.A."/>
            <person name="Mayer K.F."/>
            <person name="Gouzy J."/>
            <person name="Schoof H."/>
            <person name="Van de Peer Y."/>
            <person name="Proost S."/>
            <person name="Cook D.R."/>
            <person name="Meyers B.C."/>
            <person name="Spannagl M."/>
            <person name="Cheung F."/>
            <person name="De Mita S."/>
            <person name="Krishnakumar V."/>
            <person name="Gundlach H."/>
            <person name="Zhou S."/>
            <person name="Mudge J."/>
            <person name="Bharti A.K."/>
            <person name="Murray J.D."/>
            <person name="Naoumkina M.A."/>
            <person name="Rosen B."/>
            <person name="Silverstein K.A."/>
            <person name="Tang H."/>
            <person name="Rombauts S."/>
            <person name="Zhao P.X."/>
            <person name="Zhou P."/>
            <person name="Barbe V."/>
            <person name="Bardou P."/>
            <person name="Bechner M."/>
            <person name="Bellec A."/>
            <person name="Berger A."/>
            <person name="Berges H."/>
            <person name="Bidwell S."/>
            <person name="Bisseling T."/>
            <person name="Choisne N."/>
            <person name="Couloux A."/>
            <person name="Denny R."/>
            <person name="Deshpande S."/>
            <person name="Dai X."/>
            <person name="Doyle J.J."/>
            <person name="Dudez A.M."/>
            <person name="Farmer A.D."/>
            <person name="Fouteau S."/>
            <person name="Franken C."/>
            <person name="Gibelin C."/>
            <person name="Gish J."/>
            <person name="Goldstein S."/>
            <person name="Gonzalez A.J."/>
            <person name="Green P.J."/>
            <person name="Hallab A."/>
            <person name="Hartog M."/>
            <person name="Hua A."/>
            <person name="Humphray S.J."/>
            <person name="Jeong D.H."/>
            <person name="Jing Y."/>
            <person name="Jocker A."/>
            <person name="Kenton S.M."/>
            <person name="Kim D.J."/>
            <person name="Klee K."/>
            <person name="Lai H."/>
            <person name="Lang C."/>
            <person name="Lin S."/>
            <person name="Macmil S.L."/>
            <person name="Magdelenat G."/>
            <person name="Matthews L."/>
            <person name="McCorrison J."/>
            <person name="Monaghan E.L."/>
            <person name="Mun J.H."/>
            <person name="Najar F.Z."/>
            <person name="Nicholson C."/>
            <person name="Noirot C."/>
            <person name="O'Bleness M."/>
            <person name="Paule C.R."/>
            <person name="Poulain J."/>
            <person name="Prion F."/>
            <person name="Qin B."/>
            <person name="Qu C."/>
            <person name="Retzel E.F."/>
            <person name="Riddle C."/>
            <person name="Sallet E."/>
            <person name="Samain S."/>
            <person name="Samson N."/>
            <person name="Sanders I."/>
            <person name="Saurat O."/>
            <person name="Scarpelli C."/>
            <person name="Schiex T."/>
            <person name="Segurens B."/>
            <person name="Severin A.J."/>
            <person name="Sherrier D.J."/>
            <person name="Shi R."/>
            <person name="Sims S."/>
            <person name="Singer S.R."/>
            <person name="Sinharoy S."/>
            <person name="Sterck L."/>
            <person name="Viollet A."/>
            <person name="Wang B.B."/>
            <person name="Wang K."/>
            <person name="Wang M."/>
            <person name="Wang X."/>
            <person name="Warfsmann J."/>
            <person name="Weissenbach J."/>
            <person name="White D.D."/>
            <person name="White J.D."/>
            <person name="Wiley G.B."/>
            <person name="Wincker P."/>
            <person name="Xing Y."/>
            <person name="Yang L."/>
            <person name="Yao Z."/>
            <person name="Ying F."/>
            <person name="Zhai J."/>
            <person name="Zhou L."/>
            <person name="Zuber A."/>
            <person name="Denarie J."/>
            <person name="Dixon R.A."/>
            <person name="May G.D."/>
            <person name="Schwartz D.C."/>
            <person name="Rogers J."/>
            <person name="Quetier F."/>
            <person name="Town C.D."/>
            <person name="Roe B.A."/>
        </authorList>
    </citation>
    <scope>NUCLEOTIDE SEQUENCE [LARGE SCALE GENOMIC DNA]</scope>
    <source>
        <strain evidence="1">A17</strain>
        <strain evidence="2 3">cv. Jemalong A17</strain>
    </source>
</reference>
<organism evidence="1 3">
    <name type="scientific">Medicago truncatula</name>
    <name type="common">Barrel medic</name>
    <name type="synonym">Medicago tribuloides</name>
    <dbReference type="NCBI Taxonomy" id="3880"/>
    <lineage>
        <taxon>Eukaryota</taxon>
        <taxon>Viridiplantae</taxon>
        <taxon>Streptophyta</taxon>
        <taxon>Embryophyta</taxon>
        <taxon>Tracheophyta</taxon>
        <taxon>Spermatophyta</taxon>
        <taxon>Magnoliopsida</taxon>
        <taxon>eudicotyledons</taxon>
        <taxon>Gunneridae</taxon>
        <taxon>Pentapetalae</taxon>
        <taxon>rosids</taxon>
        <taxon>fabids</taxon>
        <taxon>Fabales</taxon>
        <taxon>Fabaceae</taxon>
        <taxon>Papilionoideae</taxon>
        <taxon>50 kb inversion clade</taxon>
        <taxon>NPAAA clade</taxon>
        <taxon>Hologalegina</taxon>
        <taxon>IRL clade</taxon>
        <taxon>Trifolieae</taxon>
        <taxon>Medicago</taxon>
    </lineage>
</organism>
<evidence type="ECO:0000313" key="1">
    <source>
        <dbReference type="EMBL" id="AES95243.1"/>
    </source>
</evidence>
<dbReference type="AlphaFoldDB" id="G7JYU6"/>
<reference evidence="2" key="3">
    <citation type="submission" date="2015-04" db="UniProtKB">
        <authorList>
            <consortium name="EnsemblPlants"/>
        </authorList>
    </citation>
    <scope>IDENTIFICATION</scope>
    <source>
        <strain evidence="2">cv. Jemalong A17</strain>
    </source>
</reference>
<proteinExistence type="predicted"/>
<dbReference type="Proteomes" id="UP000002051">
    <property type="component" value="Chromosome 5"/>
</dbReference>
<sequence length="108" mass="12871">MAIKDIAFFSLLYNGRHFWAIVVEANGYDNFTLGGKDCRNYIDKIRRHRCRTTHEYFGEFITFDIACLTNKYDMHFDTKIFSWPFTTWLECMHECAPNAIIIDQDIEQ</sequence>
<keyword evidence="3" id="KW-1185">Reference proteome</keyword>
<dbReference type="EnsemblPlants" id="AES95243">
    <property type="protein sequence ID" value="AES95243"/>
    <property type="gene ID" value="MTR_5g023310"/>
</dbReference>
<name>G7JYU6_MEDTR</name>
<dbReference type="PaxDb" id="3880-AES95243"/>
<evidence type="ECO:0000313" key="3">
    <source>
        <dbReference type="Proteomes" id="UP000002051"/>
    </source>
</evidence>
<gene>
    <name evidence="1" type="ordered locus">MTR_5g023310</name>
</gene>
<dbReference type="EMBL" id="CM001221">
    <property type="protein sequence ID" value="AES95243.1"/>
    <property type="molecule type" value="Genomic_DNA"/>
</dbReference>
<dbReference type="HOGENOM" id="CLU_2200872_0_0_1"/>
<accession>G7JYU6</accession>